<evidence type="ECO:0000313" key="1">
    <source>
        <dbReference type="EMBL" id="KAJ2980637.1"/>
    </source>
</evidence>
<reference evidence="1" key="1">
    <citation type="submission" date="2022-10" db="EMBL/GenBank/DDBJ databases">
        <title>Genome Sequence of Xylaria curta.</title>
        <authorList>
            <person name="Buettner E."/>
        </authorList>
    </citation>
    <scope>NUCLEOTIDE SEQUENCE</scope>
    <source>
        <strain evidence="1">Babe10</strain>
    </source>
</reference>
<name>A0ACC1NMY8_9PEZI</name>
<proteinExistence type="predicted"/>
<accession>A0ACC1NMY8</accession>
<comment type="caution">
    <text evidence="1">The sequence shown here is derived from an EMBL/GenBank/DDBJ whole genome shotgun (WGS) entry which is preliminary data.</text>
</comment>
<organism evidence="1 2">
    <name type="scientific">Xylaria curta</name>
    <dbReference type="NCBI Taxonomy" id="42375"/>
    <lineage>
        <taxon>Eukaryota</taxon>
        <taxon>Fungi</taxon>
        <taxon>Dikarya</taxon>
        <taxon>Ascomycota</taxon>
        <taxon>Pezizomycotina</taxon>
        <taxon>Sordariomycetes</taxon>
        <taxon>Xylariomycetidae</taxon>
        <taxon>Xylariales</taxon>
        <taxon>Xylariaceae</taxon>
        <taxon>Xylaria</taxon>
    </lineage>
</organism>
<protein>
    <submittedName>
        <fullName evidence="1">Uncharacterized protein</fullName>
    </submittedName>
</protein>
<evidence type="ECO:0000313" key="2">
    <source>
        <dbReference type="Proteomes" id="UP001143856"/>
    </source>
</evidence>
<dbReference type="EMBL" id="JAPDGR010001657">
    <property type="protein sequence ID" value="KAJ2980637.1"/>
    <property type="molecule type" value="Genomic_DNA"/>
</dbReference>
<sequence>MQRRNITGFNQKRPIVIYGSLKETIHGTSAAGEPHSLIIVCWRIQQRSPKRRLKWVRIRAVFQTTRASLGGNIDASYDPIVVSIAPQGTYSMFETPVAQTRDHSIEGGFEAGIDSIQGMAKVIHRKSQSFEKVDCITINGFERNVYNQQTADGLGDPDRCNAVEWQLFENSTVGSGLPTSFCTAVLLKRHQKDESPFTGTFTVRMKINHLTDAWIAVKRLIGIIPCDNPVIFNPAVDEPGTLAAFKGNLDDVALLDFCQFEMSKSGVGM</sequence>
<keyword evidence="2" id="KW-1185">Reference proteome</keyword>
<gene>
    <name evidence="1" type="ORF">NUW58_g6894</name>
</gene>
<dbReference type="Proteomes" id="UP001143856">
    <property type="component" value="Unassembled WGS sequence"/>
</dbReference>